<dbReference type="EMBL" id="JBHSAF010000001">
    <property type="protein sequence ID" value="MFC3912086.1"/>
    <property type="molecule type" value="Genomic_DNA"/>
</dbReference>
<evidence type="ECO:0000313" key="1">
    <source>
        <dbReference type="EMBL" id="MFC3912086.1"/>
    </source>
</evidence>
<keyword evidence="2" id="KW-1185">Reference proteome</keyword>
<accession>A0ABV8CIW9</accession>
<dbReference type="Proteomes" id="UP001595692">
    <property type="component" value="Unassembled WGS sequence"/>
</dbReference>
<proteinExistence type="predicted"/>
<gene>
    <name evidence="1" type="ORF">ACFOSS_01245</name>
</gene>
<name>A0ABV8CIW9_9GAMM</name>
<evidence type="ECO:0000313" key="2">
    <source>
        <dbReference type="Proteomes" id="UP001595692"/>
    </source>
</evidence>
<comment type="caution">
    <text evidence="1">The sequence shown here is derived from an EMBL/GenBank/DDBJ whole genome shotgun (WGS) entry which is preliminary data.</text>
</comment>
<organism evidence="1 2">
    <name type="scientific">Pseudaeromonas sharmana</name>
    <dbReference type="NCBI Taxonomy" id="328412"/>
    <lineage>
        <taxon>Bacteria</taxon>
        <taxon>Pseudomonadati</taxon>
        <taxon>Pseudomonadota</taxon>
        <taxon>Gammaproteobacteria</taxon>
        <taxon>Aeromonadales</taxon>
        <taxon>Aeromonadaceae</taxon>
        <taxon>Pseudaeromonas</taxon>
    </lineage>
</organism>
<dbReference type="RefSeq" id="WP_377150078.1">
    <property type="nucleotide sequence ID" value="NZ_JBHSAF010000001.1"/>
</dbReference>
<reference evidence="2" key="1">
    <citation type="journal article" date="2019" name="Int. J. Syst. Evol. Microbiol.">
        <title>The Global Catalogue of Microorganisms (GCM) 10K type strain sequencing project: providing services to taxonomists for standard genome sequencing and annotation.</title>
        <authorList>
            <consortium name="The Broad Institute Genomics Platform"/>
            <consortium name="The Broad Institute Genome Sequencing Center for Infectious Disease"/>
            <person name="Wu L."/>
            <person name="Ma J."/>
        </authorList>
    </citation>
    <scope>NUCLEOTIDE SEQUENCE [LARGE SCALE GENOMIC DNA]</scope>
    <source>
        <strain evidence="2">CCUG 54939</strain>
    </source>
</reference>
<sequence length="52" mass="5546">MLIPSQDTAFTGLTEGDGAGFIFFAQDFAAKISDLGKYGTPPNRQWPVIAAL</sequence>
<protein>
    <submittedName>
        <fullName evidence="1">Uncharacterized protein</fullName>
    </submittedName>
</protein>